<accession>A0A0A9DEB4</accession>
<proteinExistence type="predicted"/>
<name>A0A0A9DEB4_ARUDO</name>
<protein>
    <submittedName>
        <fullName evidence="1">Uncharacterized protein</fullName>
    </submittedName>
</protein>
<dbReference type="EMBL" id="GBRH01211769">
    <property type="protein sequence ID" value="JAD86126.1"/>
    <property type="molecule type" value="Transcribed_RNA"/>
</dbReference>
<reference evidence="1" key="2">
    <citation type="journal article" date="2015" name="Data Brief">
        <title>Shoot transcriptome of the giant reed, Arundo donax.</title>
        <authorList>
            <person name="Barrero R.A."/>
            <person name="Guerrero F.D."/>
            <person name="Moolhuijzen P."/>
            <person name="Goolsby J.A."/>
            <person name="Tidwell J."/>
            <person name="Bellgard S.E."/>
            <person name="Bellgard M.I."/>
        </authorList>
    </citation>
    <scope>NUCLEOTIDE SEQUENCE</scope>
    <source>
        <tissue evidence="1">Shoot tissue taken approximately 20 cm above the soil surface</tissue>
    </source>
</reference>
<reference evidence="1" key="1">
    <citation type="submission" date="2014-09" db="EMBL/GenBank/DDBJ databases">
        <authorList>
            <person name="Magalhaes I.L.F."/>
            <person name="Oliveira U."/>
            <person name="Santos F.R."/>
            <person name="Vidigal T.H.D.A."/>
            <person name="Brescovit A.D."/>
            <person name="Santos A.J."/>
        </authorList>
    </citation>
    <scope>NUCLEOTIDE SEQUENCE</scope>
    <source>
        <tissue evidence="1">Shoot tissue taken approximately 20 cm above the soil surface</tissue>
    </source>
</reference>
<evidence type="ECO:0000313" key="1">
    <source>
        <dbReference type="EMBL" id="JAD86126.1"/>
    </source>
</evidence>
<organism evidence="1">
    <name type="scientific">Arundo donax</name>
    <name type="common">Giant reed</name>
    <name type="synonym">Donax arundinaceus</name>
    <dbReference type="NCBI Taxonomy" id="35708"/>
    <lineage>
        <taxon>Eukaryota</taxon>
        <taxon>Viridiplantae</taxon>
        <taxon>Streptophyta</taxon>
        <taxon>Embryophyta</taxon>
        <taxon>Tracheophyta</taxon>
        <taxon>Spermatophyta</taxon>
        <taxon>Magnoliopsida</taxon>
        <taxon>Liliopsida</taxon>
        <taxon>Poales</taxon>
        <taxon>Poaceae</taxon>
        <taxon>PACMAD clade</taxon>
        <taxon>Arundinoideae</taxon>
        <taxon>Arundineae</taxon>
        <taxon>Arundo</taxon>
    </lineage>
</organism>
<sequence>MYSFDSLYLPDLGLRQRAGFHVRVQTPTRGSYLTKEVKICYSAHTGQGWFYIL</sequence>
<dbReference type="AlphaFoldDB" id="A0A0A9DEB4"/>